<keyword evidence="2" id="KW-1185">Reference proteome</keyword>
<dbReference type="EMBL" id="CAJVQB010017727">
    <property type="protein sequence ID" value="CAG8785276.1"/>
    <property type="molecule type" value="Genomic_DNA"/>
</dbReference>
<name>A0ABN7VNS9_GIGMA</name>
<protein>
    <submittedName>
        <fullName evidence="1">29158_t:CDS:1</fullName>
    </submittedName>
</protein>
<proteinExistence type="predicted"/>
<organism evidence="1 2">
    <name type="scientific">Gigaspora margarita</name>
    <dbReference type="NCBI Taxonomy" id="4874"/>
    <lineage>
        <taxon>Eukaryota</taxon>
        <taxon>Fungi</taxon>
        <taxon>Fungi incertae sedis</taxon>
        <taxon>Mucoromycota</taxon>
        <taxon>Glomeromycotina</taxon>
        <taxon>Glomeromycetes</taxon>
        <taxon>Diversisporales</taxon>
        <taxon>Gigasporaceae</taxon>
        <taxon>Gigaspora</taxon>
    </lineage>
</organism>
<reference evidence="1 2" key="1">
    <citation type="submission" date="2021-06" db="EMBL/GenBank/DDBJ databases">
        <authorList>
            <person name="Kallberg Y."/>
            <person name="Tangrot J."/>
            <person name="Rosling A."/>
        </authorList>
    </citation>
    <scope>NUCLEOTIDE SEQUENCE [LARGE SCALE GENOMIC DNA]</scope>
    <source>
        <strain evidence="1 2">120-4 pot B 10/14</strain>
    </source>
</reference>
<comment type="caution">
    <text evidence="1">The sequence shown here is derived from an EMBL/GenBank/DDBJ whole genome shotgun (WGS) entry which is preliminary data.</text>
</comment>
<evidence type="ECO:0000313" key="1">
    <source>
        <dbReference type="EMBL" id="CAG8785276.1"/>
    </source>
</evidence>
<dbReference type="Proteomes" id="UP000789901">
    <property type="component" value="Unassembled WGS sequence"/>
</dbReference>
<evidence type="ECO:0000313" key="2">
    <source>
        <dbReference type="Proteomes" id="UP000789901"/>
    </source>
</evidence>
<sequence length="203" mass="23432">MEIEYGNFDEQSDDEYDELLELYEDKPLRKHIPQLKLLLIHMDLEFEKGVLKKIQIIIKLQEHKDLDAQPLVNLLTVFLSKLVEELLISTTILQTNDSANLFLVTDEMSTSASFSSQKTNSSKECSKSNIISKVLPIKVANPVKKLEDSKDHNHQWHLKHENKNYDSLIICEFCDSHSHKKKLYNNDFIEANESGQANSDKSE</sequence>
<gene>
    <name evidence="1" type="ORF">GMARGA_LOCUS20330</name>
</gene>
<accession>A0ABN7VNS9</accession>